<dbReference type="RefSeq" id="WP_248590179.1">
    <property type="nucleotide sequence ID" value="NZ_BAABEB010000004.1"/>
</dbReference>
<sequence length="657" mass="72028">MTSPPDVSVVIAAYNAMPYLVKCVESVLEQSIGVERLEIIAVDDGSTDGTGEELDRFAARCPTMRVIHQENSGGPAQPRNVGLDLATGRYVFFLDADDWLGTEALERMVATADANGSDVVLGKMVGVGGRTVPVSMFRRNQPRTTVFDSNVYWALGPTKLFRRTLLEDLGLRFDPRLTVGQDQPFTATAYLNASVVSVVADYDCYYAVRRDDGGNNTSRPDGALRRLPFLRAVFDLLTREVEAGPKRDRLLRRHFQSDQREFLTHLLAETDPEQRAAVFEEFRGFVRAWCTEEVQRGMPAADRLRLWLIRSGRLDETLEVMRHTLEDRATPTVVEKGRVYGAYPYFRDPDVSAPDEVFDITGELAVRHHLSEVSWSGSRLRLRGHAAVDRLGGLDDGSELVLRERESGAEHRLPVTRTAAEPDAPRTGGEDAPAGFTAVVDPARAAAGAPLPRGLWDVFLNVVVRGVAKEARIGSQRSPEVPAGRQHRVVRPLDGLVTTYYTNPHGNLTLDVGGVKHPPPAAEVTAARWAPQERATLLLSGSVDVVGPLRLRATDGDGRTVDLPVETAEDGSFTCALRLGDEEVLPFGTWSLALRPDAEGAAAPLLALQGTLPAAGRRWWRRARPVYAKVRGTRKEVLLTVAPVHLGAAVRRAVGLR</sequence>
<accession>A0ABY4L1Y5</accession>
<dbReference type="CDD" id="cd00761">
    <property type="entry name" value="Glyco_tranf_GTA_type"/>
    <property type="match status" value="1"/>
</dbReference>
<dbReference type="InterPro" id="IPR050834">
    <property type="entry name" value="Glycosyltransf_2"/>
</dbReference>
<protein>
    <submittedName>
        <fullName evidence="4">Glycosyltransferase family 2 protein</fullName>
    </submittedName>
</protein>
<dbReference type="PANTHER" id="PTHR43685">
    <property type="entry name" value="GLYCOSYLTRANSFERASE"/>
    <property type="match status" value="1"/>
</dbReference>
<keyword evidence="5" id="KW-1185">Reference proteome</keyword>
<proteinExistence type="predicted"/>
<dbReference type="Pfam" id="PF22181">
    <property type="entry name" value="TarS_linker"/>
    <property type="match status" value="1"/>
</dbReference>
<evidence type="ECO:0000313" key="5">
    <source>
        <dbReference type="Proteomes" id="UP000832041"/>
    </source>
</evidence>
<name>A0ABY4L1Y5_THEAE</name>
<dbReference type="PANTHER" id="PTHR43685:SF11">
    <property type="entry name" value="GLYCOSYLTRANSFERASE TAGX-RELATED"/>
    <property type="match status" value="1"/>
</dbReference>
<dbReference type="Pfam" id="PF00535">
    <property type="entry name" value="Glycos_transf_2"/>
    <property type="match status" value="1"/>
</dbReference>
<gene>
    <name evidence="4" type="ORF">FOF52_12630</name>
</gene>
<dbReference type="Gene3D" id="3.90.550.10">
    <property type="entry name" value="Spore Coat Polysaccharide Biosynthesis Protein SpsA, Chain A"/>
    <property type="match status" value="1"/>
</dbReference>
<dbReference type="SUPFAM" id="SSF53448">
    <property type="entry name" value="Nucleotide-diphospho-sugar transferases"/>
    <property type="match status" value="1"/>
</dbReference>
<dbReference type="InterPro" id="IPR001173">
    <property type="entry name" value="Glyco_trans_2-like"/>
</dbReference>
<evidence type="ECO:0000259" key="3">
    <source>
        <dbReference type="Pfam" id="PF22181"/>
    </source>
</evidence>
<reference evidence="4 5" key="1">
    <citation type="submission" date="2020-04" db="EMBL/GenBank/DDBJ databases">
        <title>Thermobifida alba genome sequencing and assembly.</title>
        <authorList>
            <person name="Luzics S."/>
            <person name="Horvath B."/>
            <person name="Nagy I."/>
            <person name="Toth A."/>
            <person name="Nagy I."/>
            <person name="Kukolya J."/>
        </authorList>
    </citation>
    <scope>NUCLEOTIDE SEQUENCE [LARGE SCALE GENOMIC DNA]</scope>
    <source>
        <strain evidence="4 5">DSM 43795</strain>
    </source>
</reference>
<feature type="region of interest" description="Disordered" evidence="1">
    <location>
        <begin position="405"/>
        <end position="430"/>
    </location>
</feature>
<evidence type="ECO:0000259" key="2">
    <source>
        <dbReference type="Pfam" id="PF00535"/>
    </source>
</evidence>
<feature type="domain" description="Glycosyltransferase 2-like" evidence="2">
    <location>
        <begin position="8"/>
        <end position="169"/>
    </location>
</feature>
<evidence type="ECO:0000313" key="4">
    <source>
        <dbReference type="EMBL" id="UPT21688.1"/>
    </source>
</evidence>
<organism evidence="4 5">
    <name type="scientific">Thermobifida alba</name>
    <name type="common">Thermomonospora alba</name>
    <dbReference type="NCBI Taxonomy" id="53522"/>
    <lineage>
        <taxon>Bacteria</taxon>
        <taxon>Bacillati</taxon>
        <taxon>Actinomycetota</taxon>
        <taxon>Actinomycetes</taxon>
        <taxon>Streptosporangiales</taxon>
        <taxon>Nocardiopsidaceae</taxon>
        <taxon>Thermobifida</taxon>
    </lineage>
</organism>
<evidence type="ECO:0000256" key="1">
    <source>
        <dbReference type="SAM" id="MobiDB-lite"/>
    </source>
</evidence>
<feature type="domain" description="TarS/TarP linker" evidence="3">
    <location>
        <begin position="230"/>
        <end position="320"/>
    </location>
</feature>
<dbReference type="EMBL" id="CP051627">
    <property type="protein sequence ID" value="UPT21688.1"/>
    <property type="molecule type" value="Genomic_DNA"/>
</dbReference>
<dbReference type="Proteomes" id="UP000832041">
    <property type="component" value="Chromosome"/>
</dbReference>
<dbReference type="InterPro" id="IPR054028">
    <property type="entry name" value="TarS/TarP_linker"/>
</dbReference>
<dbReference type="InterPro" id="IPR029044">
    <property type="entry name" value="Nucleotide-diphossugar_trans"/>
</dbReference>